<sequence>MDMLKESQMVFDVARVRGLYTSLGDGWTYLSAHAQPQIPERVSSAVARGFRQAPVVEYVEPNTGNHGNHSVAPEMGRLGAESQMKAARQAVADLTGTTANAVILAPSIDVLYQRLDTALRPVLRRGQLLASRADTHQLTNDDIAYAEPDLGTGEVPAWQYTNLVTGDTRLVTLSAVHPQVGTVNDVSQISENVREHSRAWVLVDATALAGFSPITIDDLGVDMVIVDCTAIGAPQVAALAFRDTSMFPRIDMAAFLEDVAPGLVAGLPAAVDHLAGLVEQDHGSRRQRLETSLFEAGLYLRRMADYLADSLSSMTRLHVFGVTGEIAYGSTATRIPRVTFCIPGVPASTIRRRLIDNRLVTTVAKPDPLLSAMGLEDTDGAITVGLGPYNTTHDVDQLIRVLASLA</sequence>
<dbReference type="Gene3D" id="3.90.1150.10">
    <property type="entry name" value="Aspartate Aminotransferase, domain 1"/>
    <property type="match status" value="1"/>
</dbReference>
<comment type="caution">
    <text evidence="2">The sequence shown here is derived from an EMBL/GenBank/DDBJ whole genome shotgun (WGS) entry which is preliminary data.</text>
</comment>
<evidence type="ECO:0000313" key="2">
    <source>
        <dbReference type="EMBL" id="SPW24320.1"/>
    </source>
</evidence>
<dbReference type="PANTHER" id="PTHR43586:SF21">
    <property type="entry name" value="PYRIDOXAL PHOSPHATE (PLP)-DEPENDENT ASPARTATE AMINOTRANSFERASE SUPERFAMILY"/>
    <property type="match status" value="1"/>
</dbReference>
<dbReference type="AlphaFoldDB" id="A0A8B4H006"/>
<evidence type="ECO:0000313" key="3">
    <source>
        <dbReference type="Proteomes" id="UP000249886"/>
    </source>
</evidence>
<feature type="domain" description="Aminotransferase class V" evidence="1">
    <location>
        <begin position="153"/>
        <end position="225"/>
    </location>
</feature>
<dbReference type="SUPFAM" id="SSF53383">
    <property type="entry name" value="PLP-dependent transferases"/>
    <property type="match status" value="1"/>
</dbReference>
<evidence type="ECO:0000259" key="1">
    <source>
        <dbReference type="Pfam" id="PF00266"/>
    </source>
</evidence>
<dbReference type="PANTHER" id="PTHR43586">
    <property type="entry name" value="CYSTEINE DESULFURASE"/>
    <property type="match status" value="1"/>
</dbReference>
<dbReference type="Pfam" id="PF00266">
    <property type="entry name" value="Aminotran_5"/>
    <property type="match status" value="1"/>
</dbReference>
<name>A0A8B4H006_9CORY</name>
<dbReference type="Gene3D" id="3.40.640.10">
    <property type="entry name" value="Type I PLP-dependent aspartate aminotransferase-like (Major domain)"/>
    <property type="match status" value="1"/>
</dbReference>
<reference evidence="2 3" key="1">
    <citation type="submission" date="2018-06" db="EMBL/GenBank/DDBJ databases">
        <authorList>
            <consortium name="Pathogen Informatics"/>
            <person name="Doyle S."/>
        </authorList>
    </citation>
    <scope>NUCLEOTIDE SEQUENCE [LARGE SCALE GENOMIC DNA]</scope>
    <source>
        <strain evidence="2 3">NCTC10254</strain>
    </source>
</reference>
<dbReference type="InterPro" id="IPR000192">
    <property type="entry name" value="Aminotrans_V_dom"/>
</dbReference>
<accession>A0A8B4H006</accession>
<dbReference type="InterPro" id="IPR015422">
    <property type="entry name" value="PyrdxlP-dep_Trfase_small"/>
</dbReference>
<dbReference type="EMBL" id="UARK01000001">
    <property type="protein sequence ID" value="SPW24320.1"/>
    <property type="molecule type" value="Genomic_DNA"/>
</dbReference>
<dbReference type="InterPro" id="IPR015424">
    <property type="entry name" value="PyrdxlP-dep_Trfase"/>
</dbReference>
<dbReference type="InterPro" id="IPR015421">
    <property type="entry name" value="PyrdxlP-dep_Trfase_major"/>
</dbReference>
<dbReference type="Proteomes" id="UP000249886">
    <property type="component" value="Unassembled WGS sequence"/>
</dbReference>
<gene>
    <name evidence="2" type="primary">csd_1</name>
    <name evidence="2" type="ORF">NCTC10254_00698</name>
</gene>
<protein>
    <submittedName>
        <fullName evidence="2">Cysteine desulfurase</fullName>
    </submittedName>
</protein>
<proteinExistence type="predicted"/>
<organism evidence="2 3">
    <name type="scientific">Corynebacterium matruchotii</name>
    <dbReference type="NCBI Taxonomy" id="43768"/>
    <lineage>
        <taxon>Bacteria</taxon>
        <taxon>Bacillati</taxon>
        <taxon>Actinomycetota</taxon>
        <taxon>Actinomycetes</taxon>
        <taxon>Mycobacteriales</taxon>
        <taxon>Corynebacteriaceae</taxon>
        <taxon>Corynebacterium</taxon>
    </lineage>
</organism>